<accession>A0A9Q3DGG0</accession>
<gene>
    <name evidence="1" type="ORF">O181_040958</name>
</gene>
<comment type="caution">
    <text evidence="1">The sequence shown here is derived from an EMBL/GenBank/DDBJ whole genome shotgun (WGS) entry which is preliminary data.</text>
</comment>
<dbReference type="AlphaFoldDB" id="A0A9Q3DGG0"/>
<reference evidence="1" key="1">
    <citation type="submission" date="2021-03" db="EMBL/GenBank/DDBJ databases">
        <title>Draft genome sequence of rust myrtle Austropuccinia psidii MF-1, a brazilian biotype.</title>
        <authorList>
            <person name="Quecine M.C."/>
            <person name="Pachon D.M.R."/>
            <person name="Bonatelli M.L."/>
            <person name="Correr F.H."/>
            <person name="Franceschini L.M."/>
            <person name="Leite T.F."/>
            <person name="Margarido G.R.A."/>
            <person name="Almeida C.A."/>
            <person name="Ferrarezi J.A."/>
            <person name="Labate C.A."/>
        </authorList>
    </citation>
    <scope>NUCLEOTIDE SEQUENCE</scope>
    <source>
        <strain evidence="1">MF-1</strain>
    </source>
</reference>
<dbReference type="EMBL" id="AVOT02016224">
    <property type="protein sequence ID" value="MBW0501243.1"/>
    <property type="molecule type" value="Genomic_DNA"/>
</dbReference>
<organism evidence="1 2">
    <name type="scientific">Austropuccinia psidii MF-1</name>
    <dbReference type="NCBI Taxonomy" id="1389203"/>
    <lineage>
        <taxon>Eukaryota</taxon>
        <taxon>Fungi</taxon>
        <taxon>Dikarya</taxon>
        <taxon>Basidiomycota</taxon>
        <taxon>Pucciniomycotina</taxon>
        <taxon>Pucciniomycetes</taxon>
        <taxon>Pucciniales</taxon>
        <taxon>Sphaerophragmiaceae</taxon>
        <taxon>Austropuccinia</taxon>
    </lineage>
</organism>
<protein>
    <submittedName>
        <fullName evidence="1">Uncharacterized protein</fullName>
    </submittedName>
</protein>
<evidence type="ECO:0000313" key="2">
    <source>
        <dbReference type="Proteomes" id="UP000765509"/>
    </source>
</evidence>
<keyword evidence="2" id="KW-1185">Reference proteome</keyword>
<sequence>MEIDRRKNFRFSEWAPEFGTSDIGKTETEGTETPLLVTSSSQLHNEFFSSDIKTYANYRKCNKMLQLLQQKYRRTELEFQFEEPCLRD</sequence>
<dbReference type="Proteomes" id="UP000765509">
    <property type="component" value="Unassembled WGS sequence"/>
</dbReference>
<proteinExistence type="predicted"/>
<evidence type="ECO:0000313" key="1">
    <source>
        <dbReference type="EMBL" id="MBW0501243.1"/>
    </source>
</evidence>
<name>A0A9Q3DGG0_9BASI</name>